<comment type="caution">
    <text evidence="2">The sequence shown here is derived from an EMBL/GenBank/DDBJ whole genome shotgun (WGS) entry which is preliminary data.</text>
</comment>
<dbReference type="Proteomes" id="UP000481861">
    <property type="component" value="Unassembled WGS sequence"/>
</dbReference>
<reference evidence="2 3" key="1">
    <citation type="submission" date="2020-01" db="EMBL/GenBank/DDBJ databases">
        <authorList>
            <consortium name="DOE Joint Genome Institute"/>
            <person name="Haridas S."/>
            <person name="Albert R."/>
            <person name="Binder M."/>
            <person name="Bloem J."/>
            <person name="Labutti K."/>
            <person name="Salamov A."/>
            <person name="Andreopoulos B."/>
            <person name="Baker S.E."/>
            <person name="Barry K."/>
            <person name="Bills G."/>
            <person name="Bluhm B.H."/>
            <person name="Cannon C."/>
            <person name="Castanera R."/>
            <person name="Culley D.E."/>
            <person name="Daum C."/>
            <person name="Ezra D."/>
            <person name="Gonzalez J.B."/>
            <person name="Henrissat B."/>
            <person name="Kuo A."/>
            <person name="Liang C."/>
            <person name="Lipzen A."/>
            <person name="Lutzoni F."/>
            <person name="Magnuson J."/>
            <person name="Mondo S."/>
            <person name="Nolan M."/>
            <person name="Ohm R."/>
            <person name="Pangilinan J."/>
            <person name="Park H.-J.H."/>
            <person name="Ramirez L."/>
            <person name="Alfaro M."/>
            <person name="Sun H."/>
            <person name="Tritt A."/>
            <person name="Yoshinaga Y."/>
            <person name="Zwiers L.-H.L."/>
            <person name="Turgeon B.G."/>
            <person name="Goodwin S.B."/>
            <person name="Spatafora J.W."/>
            <person name="Crous P.W."/>
            <person name="Grigoriev I.V."/>
        </authorList>
    </citation>
    <scope>NUCLEOTIDE SEQUENCE [LARGE SCALE GENOMIC DNA]</scope>
    <source>
        <strain evidence="2 3">CBS 611.86</strain>
    </source>
</reference>
<keyword evidence="3" id="KW-1185">Reference proteome</keyword>
<protein>
    <submittedName>
        <fullName evidence="2">Uncharacterized protein</fullName>
    </submittedName>
</protein>
<evidence type="ECO:0000313" key="3">
    <source>
        <dbReference type="Proteomes" id="UP000481861"/>
    </source>
</evidence>
<organism evidence="2 3">
    <name type="scientific">Massariosphaeria phaeospora</name>
    <dbReference type="NCBI Taxonomy" id="100035"/>
    <lineage>
        <taxon>Eukaryota</taxon>
        <taxon>Fungi</taxon>
        <taxon>Dikarya</taxon>
        <taxon>Ascomycota</taxon>
        <taxon>Pezizomycotina</taxon>
        <taxon>Dothideomycetes</taxon>
        <taxon>Pleosporomycetidae</taxon>
        <taxon>Pleosporales</taxon>
        <taxon>Pleosporales incertae sedis</taxon>
        <taxon>Massariosphaeria</taxon>
    </lineage>
</organism>
<evidence type="ECO:0000256" key="1">
    <source>
        <dbReference type="SAM" id="MobiDB-lite"/>
    </source>
</evidence>
<evidence type="ECO:0000313" key="2">
    <source>
        <dbReference type="EMBL" id="KAF2867851.1"/>
    </source>
</evidence>
<sequence length="166" mass="18449">MKDISVARQIAVVISASFSFVGTSTMLSLAKTCGFIPKKQNHALTEENLRFLNLANESLAFTDDDLLEVPPIPLSTEDLHALEFTDDDLIDIEDIEADSYQNWSIACAPPSEQMSEWVFESDDGRSSKEYWEETEEQEPSGLLSRGAEQLSEIWSIVKGFAKAIPG</sequence>
<name>A0A7C8I4I1_9PLEO</name>
<proteinExistence type="predicted"/>
<accession>A0A7C8I4I1</accession>
<dbReference type="EMBL" id="JAADJZ010000021">
    <property type="protein sequence ID" value="KAF2867851.1"/>
    <property type="molecule type" value="Genomic_DNA"/>
</dbReference>
<dbReference type="AlphaFoldDB" id="A0A7C8I4I1"/>
<feature type="region of interest" description="Disordered" evidence="1">
    <location>
        <begin position="125"/>
        <end position="144"/>
    </location>
</feature>
<gene>
    <name evidence="2" type="ORF">BDV95DRAFT_163654</name>
</gene>
<dbReference type="OrthoDB" id="10616232at2759"/>